<reference evidence="3" key="1">
    <citation type="journal article" date="2017" name="Nat. Commun.">
        <title>The asparagus genome sheds light on the origin and evolution of a young Y chromosome.</title>
        <authorList>
            <person name="Harkess A."/>
            <person name="Zhou J."/>
            <person name="Xu C."/>
            <person name="Bowers J.E."/>
            <person name="Van der Hulst R."/>
            <person name="Ayyampalayam S."/>
            <person name="Mercati F."/>
            <person name="Riccardi P."/>
            <person name="McKain M.R."/>
            <person name="Kakrana A."/>
            <person name="Tang H."/>
            <person name="Ray J."/>
            <person name="Groenendijk J."/>
            <person name="Arikit S."/>
            <person name="Mathioni S.M."/>
            <person name="Nakano M."/>
            <person name="Shan H."/>
            <person name="Telgmann-Rauber A."/>
            <person name="Kanno A."/>
            <person name="Yue Z."/>
            <person name="Chen H."/>
            <person name="Li W."/>
            <person name="Chen Y."/>
            <person name="Xu X."/>
            <person name="Zhang Y."/>
            <person name="Luo S."/>
            <person name="Chen H."/>
            <person name="Gao J."/>
            <person name="Mao Z."/>
            <person name="Pires J.C."/>
            <person name="Luo M."/>
            <person name="Kudrna D."/>
            <person name="Wing R.A."/>
            <person name="Meyers B.C."/>
            <person name="Yi K."/>
            <person name="Kong H."/>
            <person name="Lavrijsen P."/>
            <person name="Sunseri F."/>
            <person name="Falavigna A."/>
            <person name="Ye Y."/>
            <person name="Leebens-Mack J.H."/>
            <person name="Chen G."/>
        </authorList>
    </citation>
    <scope>NUCLEOTIDE SEQUENCE [LARGE SCALE GENOMIC DNA]</scope>
    <source>
        <strain evidence="3">cv. DH0086</strain>
    </source>
</reference>
<dbReference type="Proteomes" id="UP000243459">
    <property type="component" value="Chromosome 6"/>
</dbReference>
<feature type="transmembrane region" description="Helical" evidence="1">
    <location>
        <begin position="102"/>
        <end position="119"/>
    </location>
</feature>
<sequence length="120" mass="13340">MLSHKYPSLVIAGIFSLDLMNFFFSYITGLYVITLLMYMVDGANFYYSFSFHPSRSELTANVSNQDLPNGVPSVPVPNGSTSAYVSNRKFLSGVPSVSLPNYDPACIIIFALLDIFFLFL</sequence>
<accession>A0A5P1EMM1</accession>
<organism evidence="2 3">
    <name type="scientific">Asparagus officinalis</name>
    <name type="common">Garden asparagus</name>
    <dbReference type="NCBI Taxonomy" id="4686"/>
    <lineage>
        <taxon>Eukaryota</taxon>
        <taxon>Viridiplantae</taxon>
        <taxon>Streptophyta</taxon>
        <taxon>Embryophyta</taxon>
        <taxon>Tracheophyta</taxon>
        <taxon>Spermatophyta</taxon>
        <taxon>Magnoliopsida</taxon>
        <taxon>Liliopsida</taxon>
        <taxon>Asparagales</taxon>
        <taxon>Asparagaceae</taxon>
        <taxon>Asparagoideae</taxon>
        <taxon>Asparagus</taxon>
    </lineage>
</organism>
<name>A0A5P1EMM1_ASPOF</name>
<dbReference type="Gramene" id="ONK67044">
    <property type="protein sequence ID" value="ONK67044"/>
    <property type="gene ID" value="A4U43_C06F15070"/>
</dbReference>
<keyword evidence="3" id="KW-1185">Reference proteome</keyword>
<gene>
    <name evidence="2" type="ORF">A4U43_C06F15070</name>
</gene>
<evidence type="ECO:0000256" key="1">
    <source>
        <dbReference type="SAM" id="Phobius"/>
    </source>
</evidence>
<dbReference type="AlphaFoldDB" id="A0A5P1EMM1"/>
<keyword evidence="1" id="KW-1133">Transmembrane helix</keyword>
<protein>
    <submittedName>
        <fullName evidence="2">Uncharacterized protein</fullName>
    </submittedName>
</protein>
<evidence type="ECO:0000313" key="2">
    <source>
        <dbReference type="EMBL" id="ONK67044.1"/>
    </source>
</evidence>
<keyword evidence="1" id="KW-0812">Transmembrane</keyword>
<keyword evidence="1" id="KW-0472">Membrane</keyword>
<feature type="transmembrane region" description="Helical" evidence="1">
    <location>
        <begin position="21"/>
        <end position="40"/>
    </location>
</feature>
<dbReference type="EMBL" id="CM007386">
    <property type="protein sequence ID" value="ONK67044.1"/>
    <property type="molecule type" value="Genomic_DNA"/>
</dbReference>
<evidence type="ECO:0000313" key="3">
    <source>
        <dbReference type="Proteomes" id="UP000243459"/>
    </source>
</evidence>
<proteinExistence type="predicted"/>